<dbReference type="PANTHER" id="PTHR37489">
    <property type="entry name" value="DUF3500 DOMAIN-CONTAINING PROTEIN"/>
    <property type="match status" value="1"/>
</dbReference>
<dbReference type="Proteomes" id="UP001179181">
    <property type="component" value="Unassembled WGS sequence"/>
</dbReference>
<feature type="signal peptide" evidence="1">
    <location>
        <begin position="1"/>
        <end position="21"/>
    </location>
</feature>
<accession>A0ABX0UQM5</accession>
<protein>
    <recommendedName>
        <fullName evidence="4">DUF3500 domain-containing protein</fullName>
    </recommendedName>
</protein>
<proteinExistence type="predicted"/>
<dbReference type="Pfam" id="PF12006">
    <property type="entry name" value="DUF3500"/>
    <property type="match status" value="1"/>
</dbReference>
<evidence type="ECO:0000256" key="1">
    <source>
        <dbReference type="SAM" id="SignalP"/>
    </source>
</evidence>
<dbReference type="InterPro" id="IPR021889">
    <property type="entry name" value="DUF3500"/>
</dbReference>
<name>A0ABX0UQM5_9BACT</name>
<dbReference type="RefSeq" id="WP_167274910.1">
    <property type="nucleotide sequence ID" value="NZ_JAASQJ010000005.1"/>
</dbReference>
<comment type="caution">
    <text evidence="2">The sequence shown here is derived from an EMBL/GenBank/DDBJ whole genome shotgun (WGS) entry which is preliminary data.</text>
</comment>
<sequence>MKKIILAFLLLGLAAANAVFATEKLKDEKLANEMAAVTNAFLKTLSSDQQKVALLPYNDPMRFDWNFTPRARKGITFKELNPDQEKAAMAMVKLVLSLEGYSKAEQIIDLENVLRVVETRPANDSYRDPENYAFLVFGTPGNDPWGWRMEGHHLSLHFSSIKGEVTYTPSFFGSNPGQVLADVPQKGKRILKAEQDLAFELLNSLDAAQHQKASLGAKAPNEIFTSNSRKASLESMQGITMGEMKAEQKAIFKNLIMIYLTRYHITLKNQQWDELEKNDLSKIHFAWMGDEKAEIGPGHGHYYRIHGPTFLIEFDNTQNGGNHVHSVVRDLASDFGEDLLKMHYEKGH</sequence>
<dbReference type="EMBL" id="JAASQJ010000005">
    <property type="protein sequence ID" value="NIJ55294.1"/>
    <property type="molecule type" value="Genomic_DNA"/>
</dbReference>
<keyword evidence="3" id="KW-1185">Reference proteome</keyword>
<keyword evidence="1" id="KW-0732">Signal</keyword>
<evidence type="ECO:0008006" key="4">
    <source>
        <dbReference type="Google" id="ProtNLM"/>
    </source>
</evidence>
<evidence type="ECO:0000313" key="3">
    <source>
        <dbReference type="Proteomes" id="UP001179181"/>
    </source>
</evidence>
<evidence type="ECO:0000313" key="2">
    <source>
        <dbReference type="EMBL" id="NIJ55294.1"/>
    </source>
</evidence>
<dbReference type="PANTHER" id="PTHR37489:SF1">
    <property type="entry name" value="DUF3500 DOMAIN-CONTAINING PROTEIN"/>
    <property type="match status" value="1"/>
</dbReference>
<reference evidence="2 3" key="1">
    <citation type="submission" date="2020-03" db="EMBL/GenBank/DDBJ databases">
        <title>Genomic Encyclopedia of Type Strains, Phase IV (KMG-IV): sequencing the most valuable type-strain genomes for metagenomic binning, comparative biology and taxonomic classification.</title>
        <authorList>
            <person name="Goeker M."/>
        </authorList>
    </citation>
    <scope>NUCLEOTIDE SEQUENCE [LARGE SCALE GENOMIC DNA]</scope>
    <source>
        <strain evidence="2 3">DSM 102865</strain>
    </source>
</reference>
<organism evidence="2 3">
    <name type="scientific">Dyadobacter arcticus</name>
    <dbReference type="NCBI Taxonomy" id="1078754"/>
    <lineage>
        <taxon>Bacteria</taxon>
        <taxon>Pseudomonadati</taxon>
        <taxon>Bacteroidota</taxon>
        <taxon>Cytophagia</taxon>
        <taxon>Cytophagales</taxon>
        <taxon>Spirosomataceae</taxon>
        <taxon>Dyadobacter</taxon>
    </lineage>
</organism>
<feature type="chain" id="PRO_5045578629" description="DUF3500 domain-containing protein" evidence="1">
    <location>
        <begin position="22"/>
        <end position="348"/>
    </location>
</feature>
<gene>
    <name evidence="2" type="ORF">FHS68_004483</name>
</gene>